<organism evidence="2 3">
    <name type="scientific">Actinoplanes italicus</name>
    <dbReference type="NCBI Taxonomy" id="113567"/>
    <lineage>
        <taxon>Bacteria</taxon>
        <taxon>Bacillati</taxon>
        <taxon>Actinomycetota</taxon>
        <taxon>Actinomycetes</taxon>
        <taxon>Micromonosporales</taxon>
        <taxon>Micromonosporaceae</taxon>
        <taxon>Actinoplanes</taxon>
    </lineage>
</organism>
<evidence type="ECO:0000313" key="2">
    <source>
        <dbReference type="EMBL" id="PRX18339.1"/>
    </source>
</evidence>
<proteinExistence type="predicted"/>
<gene>
    <name evidence="2" type="ORF">CLV67_113173</name>
</gene>
<evidence type="ECO:0000313" key="3">
    <source>
        <dbReference type="Proteomes" id="UP000239415"/>
    </source>
</evidence>
<comment type="caution">
    <text evidence="2">The sequence shown here is derived from an EMBL/GenBank/DDBJ whole genome shotgun (WGS) entry which is preliminary data.</text>
</comment>
<dbReference type="EMBL" id="PVMZ01000013">
    <property type="protein sequence ID" value="PRX18339.1"/>
    <property type="molecule type" value="Genomic_DNA"/>
</dbReference>
<keyword evidence="3" id="KW-1185">Reference proteome</keyword>
<dbReference type="AlphaFoldDB" id="A0A2T0K6I2"/>
<dbReference type="RefSeq" id="WP_170154047.1">
    <property type="nucleotide sequence ID" value="NZ_BOMO01000102.1"/>
</dbReference>
<name>A0A2T0K6I2_9ACTN</name>
<sequence length="348" mass="37457">MTWTQLLPEMGEEAAGFVDPDDRTRAGSPGPGPDGLLESALRAVDEASGSWARPAGAAGWPAEVRRQAALRVHLRAIGNGGAPDEGPARVMPALFGDDVRWTRSELAWALRTSDGYDHYDGGGYHLAGHIAVSLNPAELQGFGPALRAVLDEFIDCWSTPRHIRRQLAVLYGTAIGRAAGCLPLDLLPWSCGFGEVARQKLGAGLDGPVATATLRHAASLTRPVPSRAWLREATRFPDGWPIEAVLECFTEHRGYVWFGTDELLRGLVWMLSLDPREEAAALLCRVAVAASTADPAWPRSPFAPQTAAAAVEVLAGRTDELSARTLAGLSRTVRSRPLLNRIRKARRA</sequence>
<evidence type="ECO:0000256" key="1">
    <source>
        <dbReference type="SAM" id="MobiDB-lite"/>
    </source>
</evidence>
<dbReference type="Proteomes" id="UP000239415">
    <property type="component" value="Unassembled WGS sequence"/>
</dbReference>
<reference evidence="2 3" key="1">
    <citation type="submission" date="2018-03" db="EMBL/GenBank/DDBJ databases">
        <title>Genomic Encyclopedia of Archaeal and Bacterial Type Strains, Phase II (KMG-II): from individual species to whole genera.</title>
        <authorList>
            <person name="Goeker M."/>
        </authorList>
    </citation>
    <scope>NUCLEOTIDE SEQUENCE [LARGE SCALE GENOMIC DNA]</scope>
    <source>
        <strain evidence="2 3">DSM 43146</strain>
    </source>
</reference>
<accession>A0A2T0K6I2</accession>
<protein>
    <submittedName>
        <fullName evidence="2">Uncharacterized protein</fullName>
    </submittedName>
</protein>
<feature type="region of interest" description="Disordered" evidence="1">
    <location>
        <begin position="1"/>
        <end position="35"/>
    </location>
</feature>